<proteinExistence type="predicted"/>
<evidence type="ECO:0000256" key="1">
    <source>
        <dbReference type="SAM" id="MobiDB-lite"/>
    </source>
</evidence>
<feature type="region of interest" description="Disordered" evidence="1">
    <location>
        <begin position="45"/>
        <end position="77"/>
    </location>
</feature>
<name>A0AAP0JTX7_9MAGN</name>
<dbReference type="AlphaFoldDB" id="A0AAP0JTX7"/>
<keyword evidence="3" id="KW-1185">Reference proteome</keyword>
<accession>A0AAP0JTX7</accession>
<evidence type="ECO:0000313" key="3">
    <source>
        <dbReference type="Proteomes" id="UP001419268"/>
    </source>
</evidence>
<dbReference type="Proteomes" id="UP001419268">
    <property type="component" value="Unassembled WGS sequence"/>
</dbReference>
<comment type="caution">
    <text evidence="2">The sequence shown here is derived from an EMBL/GenBank/DDBJ whole genome shotgun (WGS) entry which is preliminary data.</text>
</comment>
<evidence type="ECO:0000313" key="2">
    <source>
        <dbReference type="EMBL" id="KAK9139799.1"/>
    </source>
</evidence>
<protein>
    <submittedName>
        <fullName evidence="2">Uncharacterized protein</fullName>
    </submittedName>
</protein>
<sequence>MIKGMGSSLCSLFTRCTYPCPRKVPEGLRGLSICGNGYVPEWQQGQNRQLGPQEVEATAEPGGGRGVGSRQSQVAAV</sequence>
<gene>
    <name evidence="2" type="ORF">Scep_009480</name>
</gene>
<reference evidence="2 3" key="1">
    <citation type="submission" date="2024-01" db="EMBL/GenBank/DDBJ databases">
        <title>Genome assemblies of Stephania.</title>
        <authorList>
            <person name="Yang L."/>
        </authorList>
    </citation>
    <scope>NUCLEOTIDE SEQUENCE [LARGE SCALE GENOMIC DNA]</scope>
    <source>
        <strain evidence="2">JXDWG</strain>
        <tissue evidence="2">Leaf</tissue>
    </source>
</reference>
<feature type="compositionally biased region" description="Low complexity" evidence="1">
    <location>
        <begin position="68"/>
        <end position="77"/>
    </location>
</feature>
<organism evidence="2 3">
    <name type="scientific">Stephania cephalantha</name>
    <dbReference type="NCBI Taxonomy" id="152367"/>
    <lineage>
        <taxon>Eukaryota</taxon>
        <taxon>Viridiplantae</taxon>
        <taxon>Streptophyta</taxon>
        <taxon>Embryophyta</taxon>
        <taxon>Tracheophyta</taxon>
        <taxon>Spermatophyta</taxon>
        <taxon>Magnoliopsida</taxon>
        <taxon>Ranunculales</taxon>
        <taxon>Menispermaceae</taxon>
        <taxon>Menispermoideae</taxon>
        <taxon>Cissampelideae</taxon>
        <taxon>Stephania</taxon>
    </lineage>
</organism>
<dbReference type="EMBL" id="JBBNAG010000004">
    <property type="protein sequence ID" value="KAK9139799.1"/>
    <property type="molecule type" value="Genomic_DNA"/>
</dbReference>